<name>A0A344TDG7_9BACT</name>
<dbReference type="RefSeq" id="WP_114065475.1">
    <property type="nucleotide sequence ID" value="NZ_CP030850.1"/>
</dbReference>
<reference evidence="1 2" key="1">
    <citation type="submission" date="2018-07" db="EMBL/GenBank/DDBJ databases">
        <title>Genome sequencing of Runella.</title>
        <authorList>
            <person name="Baek M.-G."/>
            <person name="Yi H."/>
        </authorList>
    </citation>
    <scope>NUCLEOTIDE SEQUENCE [LARGE SCALE GENOMIC DNA]</scope>
    <source>
        <strain evidence="1 2">HYN0085</strain>
    </source>
</reference>
<proteinExistence type="predicted"/>
<dbReference type="EMBL" id="CP030850">
    <property type="protein sequence ID" value="AXE16688.1"/>
    <property type="molecule type" value="Genomic_DNA"/>
</dbReference>
<dbReference type="OrthoDB" id="1028138at2"/>
<accession>A0A344TDG7</accession>
<keyword evidence="2" id="KW-1185">Reference proteome</keyword>
<dbReference type="AlphaFoldDB" id="A0A344TDG7"/>
<evidence type="ECO:0000313" key="1">
    <source>
        <dbReference type="EMBL" id="AXE16688.1"/>
    </source>
</evidence>
<dbReference type="KEGG" id="run:DR864_02555"/>
<dbReference type="Proteomes" id="UP000251993">
    <property type="component" value="Chromosome"/>
</dbReference>
<dbReference type="SUPFAM" id="SSF53067">
    <property type="entry name" value="Actin-like ATPase domain"/>
    <property type="match status" value="1"/>
</dbReference>
<dbReference type="Gene3D" id="3.30.420.40">
    <property type="match status" value="1"/>
</dbReference>
<sequence>MKKYNIGLDFGTFQTKSCVYSIENDTHEFFIFSNGSYFLLSQITENLDGRFEYGNDKSLNIKEEYVYFKIAAAEDYEFHVETYGKPINDSSFYIYNRFRNYTPEFLSVVYITYVLFSIKEHYKSLAQKATRIGGLLSKYTQNKSENDDIEFTVQLGIPTEWSQKKNIKRKRKFENILLISEMLQKKYNSKDDFLNASTQDLKADVLNIYNSYKHFDEISFDSYINNFGISVYPETAAGLTFIVKTRQLEPGYYAIMDIGGGSTDISFFSIQIGGEIRYLASESYLLAANNVYINYANQTPSLANLKDAEIEVISKINTGQWKNNKSLNDTLEKINKQLNAIIYKLFNKRVYWFNKEMTRNYSNKPIILYGGGSRLPIINSDRVLIHDNGNSTSLKIPLTYLEKQEIHKFTSIINILPSNETWKSDFPILAVALGLSFIKPKSSVDWFNINYYNYKDGDRLKTISHPVNEGYYIYDILNSRWEY</sequence>
<evidence type="ECO:0000313" key="2">
    <source>
        <dbReference type="Proteomes" id="UP000251993"/>
    </source>
</evidence>
<organism evidence="1 2">
    <name type="scientific">Runella rosea</name>
    <dbReference type="NCBI Taxonomy" id="2259595"/>
    <lineage>
        <taxon>Bacteria</taxon>
        <taxon>Pseudomonadati</taxon>
        <taxon>Bacteroidota</taxon>
        <taxon>Cytophagia</taxon>
        <taxon>Cytophagales</taxon>
        <taxon>Spirosomataceae</taxon>
        <taxon>Runella</taxon>
    </lineage>
</organism>
<dbReference type="InterPro" id="IPR043129">
    <property type="entry name" value="ATPase_NBD"/>
</dbReference>
<evidence type="ECO:0008006" key="3">
    <source>
        <dbReference type="Google" id="ProtNLM"/>
    </source>
</evidence>
<gene>
    <name evidence="1" type="ORF">DR864_02555</name>
</gene>
<protein>
    <recommendedName>
        <fullName evidence="3">Hsp70 family protein</fullName>
    </recommendedName>
</protein>